<proteinExistence type="inferred from homology"/>
<dbReference type="EMBL" id="JARGDH010000006">
    <property type="protein sequence ID" value="KAL0265573.1"/>
    <property type="molecule type" value="Genomic_DNA"/>
</dbReference>
<keyword evidence="4" id="KW-0460">Magnesium</keyword>
<keyword evidence="4" id="KW-0479">Metal-binding</keyword>
<dbReference type="GO" id="GO:0016192">
    <property type="term" value="P:vesicle-mediated transport"/>
    <property type="evidence" value="ECO:0007669"/>
    <property type="project" value="UniProtKB-ARBA"/>
</dbReference>
<sequence length="192" mass="22011">MGQLTSRFRSLFESTKNQEIIMVGLDAVGKTTILYILKDNQELPTVPTIGFNIEECQIKKTKLKIWDVGGQERIRHLWATYSKEATGVVYVFDISYPGKWREAADHLMKVMDERRLPTLILMNKTDLLSGPAEIESNKKKILDMCDFTSFSKGMYEVFTVSAKKDESDPDRAYSELERAFTWLDNAIQKRGG</sequence>
<evidence type="ECO:0000256" key="1">
    <source>
        <dbReference type="ARBA" id="ARBA00022741"/>
    </source>
</evidence>
<dbReference type="InterPro" id="IPR027417">
    <property type="entry name" value="P-loop_NTPase"/>
</dbReference>
<name>A0AAW2H767_9NEOP</name>
<feature type="binding site" evidence="4">
    <location>
        <position position="31"/>
    </location>
    <ligand>
        <name>Mg(2+)</name>
        <dbReference type="ChEBI" id="CHEBI:18420"/>
    </ligand>
</feature>
<dbReference type="SMART" id="SM00178">
    <property type="entry name" value="SAR"/>
    <property type="match status" value="1"/>
</dbReference>
<dbReference type="PANTHER" id="PTHR11711">
    <property type="entry name" value="ADP RIBOSYLATION FACTOR-RELATED"/>
    <property type="match status" value="1"/>
</dbReference>
<evidence type="ECO:0000256" key="3">
    <source>
        <dbReference type="PIRSR" id="PIRSR606689-1"/>
    </source>
</evidence>
<gene>
    <name evidence="6" type="ORF">PYX00_011285</name>
</gene>
<evidence type="ECO:0000256" key="2">
    <source>
        <dbReference type="ARBA" id="ARBA00023134"/>
    </source>
</evidence>
<dbReference type="InterPro" id="IPR006689">
    <property type="entry name" value="Small_GTPase_ARF/SAR"/>
</dbReference>
<feature type="binding site" evidence="4">
    <location>
        <position position="48"/>
    </location>
    <ligand>
        <name>Mg(2+)</name>
        <dbReference type="ChEBI" id="CHEBI:18420"/>
    </ligand>
</feature>
<protein>
    <submittedName>
        <fullName evidence="6">Uncharacterized protein</fullName>
    </submittedName>
</protein>
<reference evidence="6" key="1">
    <citation type="journal article" date="2024" name="Gigascience">
        <title>Chromosome-level genome of the poultry shaft louse Menopon gallinae provides insight into the host-switching and adaptive evolution of parasitic lice.</title>
        <authorList>
            <person name="Xu Y."/>
            <person name="Ma L."/>
            <person name="Liu S."/>
            <person name="Liang Y."/>
            <person name="Liu Q."/>
            <person name="He Z."/>
            <person name="Tian L."/>
            <person name="Duan Y."/>
            <person name="Cai W."/>
            <person name="Li H."/>
            <person name="Song F."/>
        </authorList>
    </citation>
    <scope>NUCLEOTIDE SEQUENCE</scope>
    <source>
        <strain evidence="6">Cailab_2023a</strain>
    </source>
</reference>
<dbReference type="AlphaFoldDB" id="A0AAW2H767"/>
<dbReference type="InterPro" id="IPR005225">
    <property type="entry name" value="Small_GTP-bd"/>
</dbReference>
<dbReference type="GO" id="GO:0005525">
    <property type="term" value="F:GTP binding"/>
    <property type="evidence" value="ECO:0007669"/>
    <property type="project" value="UniProtKB-KW"/>
</dbReference>
<dbReference type="SUPFAM" id="SSF52540">
    <property type="entry name" value="P-loop containing nucleoside triphosphate hydrolases"/>
    <property type="match status" value="1"/>
</dbReference>
<evidence type="ECO:0000313" key="6">
    <source>
        <dbReference type="EMBL" id="KAL0265573.1"/>
    </source>
</evidence>
<dbReference type="GO" id="GO:0003924">
    <property type="term" value="F:GTPase activity"/>
    <property type="evidence" value="ECO:0007669"/>
    <property type="project" value="InterPro"/>
</dbReference>
<dbReference type="PRINTS" id="PR00328">
    <property type="entry name" value="SAR1GTPBP"/>
</dbReference>
<dbReference type="Pfam" id="PF00025">
    <property type="entry name" value="Arf"/>
    <property type="match status" value="1"/>
</dbReference>
<dbReference type="InterPro" id="IPR024156">
    <property type="entry name" value="Small_GTPase_ARF"/>
</dbReference>
<feature type="binding site" evidence="3">
    <location>
        <begin position="24"/>
        <end position="31"/>
    </location>
    <ligand>
        <name>GTP</name>
        <dbReference type="ChEBI" id="CHEBI:37565"/>
    </ligand>
</feature>
<dbReference type="SMART" id="SM00175">
    <property type="entry name" value="RAB"/>
    <property type="match status" value="1"/>
</dbReference>
<feature type="binding site" evidence="3">
    <location>
        <begin position="123"/>
        <end position="126"/>
    </location>
    <ligand>
        <name>GTP</name>
        <dbReference type="ChEBI" id="CHEBI:37565"/>
    </ligand>
</feature>
<keyword evidence="1 3" id="KW-0547">Nucleotide-binding</keyword>
<organism evidence="6">
    <name type="scientific">Menopon gallinae</name>
    <name type="common">poultry shaft louse</name>
    <dbReference type="NCBI Taxonomy" id="328185"/>
    <lineage>
        <taxon>Eukaryota</taxon>
        <taxon>Metazoa</taxon>
        <taxon>Ecdysozoa</taxon>
        <taxon>Arthropoda</taxon>
        <taxon>Hexapoda</taxon>
        <taxon>Insecta</taxon>
        <taxon>Pterygota</taxon>
        <taxon>Neoptera</taxon>
        <taxon>Paraneoptera</taxon>
        <taxon>Psocodea</taxon>
        <taxon>Troctomorpha</taxon>
        <taxon>Phthiraptera</taxon>
        <taxon>Amblycera</taxon>
        <taxon>Menoponidae</taxon>
        <taxon>Menopon</taxon>
    </lineage>
</organism>
<keyword evidence="2 3" id="KW-0342">GTP-binding</keyword>
<dbReference type="Gene3D" id="3.40.50.300">
    <property type="entry name" value="P-loop containing nucleotide triphosphate hydrolases"/>
    <property type="match status" value="1"/>
</dbReference>
<evidence type="ECO:0000256" key="4">
    <source>
        <dbReference type="PIRSR" id="PIRSR606689-2"/>
    </source>
</evidence>
<dbReference type="SMART" id="SM00177">
    <property type="entry name" value="ARF"/>
    <property type="match status" value="1"/>
</dbReference>
<comment type="similarity">
    <text evidence="5">Belongs to the small GTPase superfamily. Arf family.</text>
</comment>
<comment type="caution">
    <text evidence="6">The sequence shown here is derived from an EMBL/GenBank/DDBJ whole genome shotgun (WGS) entry which is preliminary data.</text>
</comment>
<dbReference type="NCBIfam" id="TIGR00231">
    <property type="entry name" value="small_GTP"/>
    <property type="match status" value="1"/>
</dbReference>
<accession>A0AAW2H767</accession>
<feature type="binding site" evidence="3">
    <location>
        <position position="70"/>
    </location>
    <ligand>
        <name>GTP</name>
        <dbReference type="ChEBI" id="CHEBI:37565"/>
    </ligand>
</feature>
<dbReference type="PROSITE" id="PS51419">
    <property type="entry name" value="RAB"/>
    <property type="match status" value="1"/>
</dbReference>
<dbReference type="GO" id="GO:0046872">
    <property type="term" value="F:metal ion binding"/>
    <property type="evidence" value="ECO:0007669"/>
    <property type="project" value="UniProtKB-KW"/>
</dbReference>
<dbReference type="GO" id="GO:0051649">
    <property type="term" value="P:establishment of localization in cell"/>
    <property type="evidence" value="ECO:0007669"/>
    <property type="project" value="UniProtKB-ARBA"/>
</dbReference>
<dbReference type="PROSITE" id="PS51417">
    <property type="entry name" value="ARF"/>
    <property type="match status" value="1"/>
</dbReference>
<evidence type="ECO:0000256" key="5">
    <source>
        <dbReference type="RuleBase" id="RU003925"/>
    </source>
</evidence>